<reference evidence="1" key="1">
    <citation type="journal article" date="2023" name="Mol. Biol. Evol.">
        <title>Third-Generation Sequencing Reveals the Adaptive Role of the Epigenome in Three Deep-Sea Polychaetes.</title>
        <authorList>
            <person name="Perez M."/>
            <person name="Aroh O."/>
            <person name="Sun Y."/>
            <person name="Lan Y."/>
            <person name="Juniper S.K."/>
            <person name="Young C.R."/>
            <person name="Angers B."/>
            <person name="Qian P.Y."/>
        </authorList>
    </citation>
    <scope>NUCLEOTIDE SEQUENCE</scope>
    <source>
        <strain evidence="1">P08H-3</strain>
    </source>
</reference>
<dbReference type="Proteomes" id="UP001208570">
    <property type="component" value="Unassembled WGS sequence"/>
</dbReference>
<dbReference type="EMBL" id="JAODUP010001045">
    <property type="protein sequence ID" value="KAK2141765.1"/>
    <property type="molecule type" value="Genomic_DNA"/>
</dbReference>
<sequence>MLRSPGYVDCLNFLKKAMLRWLTIIYPHKKSLRSIKQVLTFHHFASKTHSLDEVK</sequence>
<gene>
    <name evidence="1" type="ORF">LSH36_1045g00057</name>
</gene>
<organism evidence="1 2">
    <name type="scientific">Paralvinella palmiformis</name>
    <dbReference type="NCBI Taxonomy" id="53620"/>
    <lineage>
        <taxon>Eukaryota</taxon>
        <taxon>Metazoa</taxon>
        <taxon>Spiralia</taxon>
        <taxon>Lophotrochozoa</taxon>
        <taxon>Annelida</taxon>
        <taxon>Polychaeta</taxon>
        <taxon>Sedentaria</taxon>
        <taxon>Canalipalpata</taxon>
        <taxon>Terebellida</taxon>
        <taxon>Terebelliformia</taxon>
        <taxon>Alvinellidae</taxon>
        <taxon>Paralvinella</taxon>
    </lineage>
</organism>
<name>A0AAD9IWV5_9ANNE</name>
<accession>A0AAD9IWV5</accession>
<evidence type="ECO:0000313" key="2">
    <source>
        <dbReference type="Proteomes" id="UP001208570"/>
    </source>
</evidence>
<keyword evidence="2" id="KW-1185">Reference proteome</keyword>
<proteinExistence type="predicted"/>
<evidence type="ECO:0000313" key="1">
    <source>
        <dbReference type="EMBL" id="KAK2141765.1"/>
    </source>
</evidence>
<dbReference type="AlphaFoldDB" id="A0AAD9IWV5"/>
<comment type="caution">
    <text evidence="1">The sequence shown here is derived from an EMBL/GenBank/DDBJ whole genome shotgun (WGS) entry which is preliminary data.</text>
</comment>
<protein>
    <submittedName>
        <fullName evidence="1">Uncharacterized protein</fullName>
    </submittedName>
</protein>